<reference evidence="4 5" key="1">
    <citation type="journal article" date="2011" name="Proc. Natl. Acad. Sci. U.S.A.">
        <title>Genome and transcriptome analyses of the mountain pine beetle-fungal symbiont Grosmannia clavigera, a lodgepole pine pathogen.</title>
        <authorList>
            <person name="DiGuistini S."/>
            <person name="Wang Y."/>
            <person name="Liao N.Y."/>
            <person name="Taylor G."/>
            <person name="Tanguay P."/>
            <person name="Feau N."/>
            <person name="Henrissat B."/>
            <person name="Chan S.K."/>
            <person name="Hesse-Orce U."/>
            <person name="Alamouti S.M."/>
            <person name="Tsui C.K.M."/>
            <person name="Docking R.T."/>
            <person name="Levasseur A."/>
            <person name="Haridas S."/>
            <person name="Robertson G."/>
            <person name="Birol I."/>
            <person name="Holt R.A."/>
            <person name="Marra M.A."/>
            <person name="Hamelin R.C."/>
            <person name="Hirst M."/>
            <person name="Jones S.J.M."/>
            <person name="Bohlmann J."/>
            <person name="Breuil C."/>
        </authorList>
    </citation>
    <scope>NUCLEOTIDE SEQUENCE [LARGE SCALE GENOMIC DNA]</scope>
    <source>
        <strain evidence="5">kw1407 / UAMH 11150</strain>
    </source>
</reference>
<dbReference type="Pfam" id="PF01828">
    <property type="entry name" value="Peptidase_A4"/>
    <property type="match status" value="1"/>
</dbReference>
<dbReference type="STRING" id="655863.F0XIJ2"/>
<dbReference type="eggNOG" id="ENOG502RJF6">
    <property type="taxonomic scope" value="Eukaryota"/>
</dbReference>
<dbReference type="GO" id="GO:0006508">
    <property type="term" value="P:proteolysis"/>
    <property type="evidence" value="ECO:0007669"/>
    <property type="project" value="InterPro"/>
</dbReference>
<feature type="signal peptide" evidence="3">
    <location>
        <begin position="1"/>
        <end position="19"/>
    </location>
</feature>
<dbReference type="CDD" id="cd13426">
    <property type="entry name" value="Peptidase_G1"/>
    <property type="match status" value="1"/>
</dbReference>
<dbReference type="GeneID" id="25979303"/>
<organism evidence="5">
    <name type="scientific">Grosmannia clavigera (strain kw1407 / UAMH 11150)</name>
    <name type="common">Blue stain fungus</name>
    <name type="synonym">Graphiocladiella clavigera</name>
    <dbReference type="NCBI Taxonomy" id="655863"/>
    <lineage>
        <taxon>Eukaryota</taxon>
        <taxon>Fungi</taxon>
        <taxon>Dikarya</taxon>
        <taxon>Ascomycota</taxon>
        <taxon>Pezizomycotina</taxon>
        <taxon>Sordariomycetes</taxon>
        <taxon>Sordariomycetidae</taxon>
        <taxon>Ophiostomatales</taxon>
        <taxon>Ophiostomataceae</taxon>
        <taxon>Leptographium</taxon>
    </lineage>
</organism>
<feature type="chain" id="PRO_5003263979" evidence="3">
    <location>
        <begin position="20"/>
        <end position="265"/>
    </location>
</feature>
<dbReference type="PRINTS" id="PR00977">
    <property type="entry name" value="SCYTLDPTASE"/>
</dbReference>
<proteinExistence type="predicted"/>
<feature type="active site" description="Proton acceptor" evidence="1">
    <location>
        <position position="202"/>
    </location>
</feature>
<dbReference type="SUPFAM" id="SSF49899">
    <property type="entry name" value="Concanavalin A-like lectins/glucanases"/>
    <property type="match status" value="1"/>
</dbReference>
<evidence type="ECO:0000313" key="5">
    <source>
        <dbReference type="Proteomes" id="UP000007796"/>
    </source>
</evidence>
<evidence type="ECO:0000256" key="2">
    <source>
        <dbReference type="SAM" id="MobiDB-lite"/>
    </source>
</evidence>
<accession>F0XIJ2</accession>
<dbReference type="AlphaFoldDB" id="F0XIJ2"/>
<dbReference type="PANTHER" id="PTHR37536">
    <property type="entry name" value="PUTATIVE (AFU_ORTHOLOGUE AFUA_3G02970)-RELATED"/>
    <property type="match status" value="1"/>
</dbReference>
<name>F0XIJ2_GROCL</name>
<gene>
    <name evidence="4" type="ORF">CMQ_5927</name>
</gene>
<evidence type="ECO:0000313" key="4">
    <source>
        <dbReference type="EMBL" id="EFX02566.1"/>
    </source>
</evidence>
<feature type="region of interest" description="Disordered" evidence="2">
    <location>
        <begin position="29"/>
        <end position="50"/>
    </location>
</feature>
<evidence type="ECO:0000256" key="1">
    <source>
        <dbReference type="PIRSR" id="PIRSR600250-50"/>
    </source>
</evidence>
<sequence>MKFTTTAFSALLAAEAVYAGPVTLVPRASRSSKRSGVARSSRPNQVINGPDASNVSNVAYSSNWAGAVLDGSDFTSVTGTFVVPTPSEPSGGSSSKEYSAAIWVGLDGSSCDTTILQTGIDVNIQGGEVSFDAWYEWYPDYSYNFDGFGISAGDSIKLTATASSTTGGKVIVDNLSTGKSVTHSFSGESAALCETNAEWIVEDFEEGSSLVPFADFGKVTFTDCSVTSSGKSLGVTGSTVNDIKQSGKVLTSCSFGASTVTCSYV</sequence>
<keyword evidence="3" id="KW-0732">Signal</keyword>
<dbReference type="Gene3D" id="2.60.120.700">
    <property type="entry name" value="Peptidase G1"/>
    <property type="match status" value="1"/>
</dbReference>
<dbReference type="RefSeq" id="XP_014172048.1">
    <property type="nucleotide sequence ID" value="XM_014316573.1"/>
</dbReference>
<dbReference type="InterPro" id="IPR038656">
    <property type="entry name" value="Peptidase_G1_sf"/>
</dbReference>
<dbReference type="InParanoid" id="F0XIJ2"/>
<dbReference type="InterPro" id="IPR000250">
    <property type="entry name" value="Peptidase_G1"/>
</dbReference>
<dbReference type="InterPro" id="IPR013320">
    <property type="entry name" value="ConA-like_dom_sf"/>
</dbReference>
<keyword evidence="5" id="KW-1185">Reference proteome</keyword>
<evidence type="ECO:0000256" key="3">
    <source>
        <dbReference type="SAM" id="SignalP"/>
    </source>
</evidence>
<dbReference type="EMBL" id="GL629771">
    <property type="protein sequence ID" value="EFX02566.1"/>
    <property type="molecule type" value="Genomic_DNA"/>
</dbReference>
<dbReference type="MEROPS" id="G01.003"/>
<dbReference type="OrthoDB" id="2862635at2759"/>
<protein>
    <submittedName>
        <fullName evidence="4">Acid proteinase</fullName>
    </submittedName>
</protein>
<dbReference type="GO" id="GO:0070007">
    <property type="term" value="F:glutamic-type endopeptidase activity"/>
    <property type="evidence" value="ECO:0007669"/>
    <property type="project" value="InterPro"/>
</dbReference>
<dbReference type="HOGENOM" id="CLU_066466_0_1_1"/>
<dbReference type="Proteomes" id="UP000007796">
    <property type="component" value="Unassembled WGS sequence"/>
</dbReference>
<dbReference type="PANTHER" id="PTHR37536:SF1">
    <property type="entry name" value="ASPERGILLOPEPSIN, PUTAITVE (AFU_ORTHOLOGUE AFUA_7G01200)"/>
    <property type="match status" value="1"/>
</dbReference>